<dbReference type="InterPro" id="IPR020930">
    <property type="entry name" value="Ribosomal_uL5_bac-type"/>
</dbReference>
<gene>
    <name evidence="7" type="ORF">HGMM_F38G10C29</name>
</gene>
<dbReference type="InterPro" id="IPR020929">
    <property type="entry name" value="Ribosomal_uL5_CS"/>
</dbReference>
<organism evidence="7">
    <name type="scientific">uncultured prokaryote</name>
    <dbReference type="NCBI Taxonomy" id="198431"/>
    <lineage>
        <taxon>unclassified sequences</taxon>
        <taxon>environmental samples</taxon>
    </lineage>
</organism>
<dbReference type="InterPro" id="IPR031309">
    <property type="entry name" value="Ribosomal_uL5_C"/>
</dbReference>
<dbReference type="GO" id="GO:0003735">
    <property type="term" value="F:structural constituent of ribosome"/>
    <property type="evidence" value="ECO:0007669"/>
    <property type="project" value="InterPro"/>
</dbReference>
<keyword evidence="2 7" id="KW-0689">Ribosomal protein</keyword>
<evidence type="ECO:0000256" key="1">
    <source>
        <dbReference type="ARBA" id="ARBA00008553"/>
    </source>
</evidence>
<dbReference type="InterPro" id="IPR002132">
    <property type="entry name" value="Ribosomal_uL5"/>
</dbReference>
<dbReference type="NCBIfam" id="NF000585">
    <property type="entry name" value="PRK00010.1"/>
    <property type="match status" value="1"/>
</dbReference>
<evidence type="ECO:0000259" key="6">
    <source>
        <dbReference type="Pfam" id="PF00673"/>
    </source>
</evidence>
<evidence type="ECO:0000259" key="5">
    <source>
        <dbReference type="Pfam" id="PF00281"/>
    </source>
</evidence>
<dbReference type="PANTHER" id="PTHR11994">
    <property type="entry name" value="60S RIBOSOMAL PROTEIN L11-RELATED"/>
    <property type="match status" value="1"/>
</dbReference>
<dbReference type="PROSITE" id="PS00358">
    <property type="entry name" value="RIBOSOMAL_L5"/>
    <property type="match status" value="1"/>
</dbReference>
<reference evidence="7" key="2">
    <citation type="journal article" date="2012" name="PLoS ONE">
        <title>A Deeply Branching Thermophilic Bacterium with an Ancient Acetyl-CoA Pathway Dominates a Subsurface Ecosystem.</title>
        <authorList>
            <person name="Takami H."/>
            <person name="Noguchi H."/>
            <person name="Takaki Y."/>
            <person name="Uchiyama I."/>
            <person name="Toyoda A."/>
            <person name="Nishi S."/>
            <person name="Chee G.-J."/>
            <person name="Arai W."/>
            <person name="Nunoura T."/>
            <person name="Itoh T."/>
            <person name="Hattori M."/>
            <person name="Takai K."/>
        </authorList>
    </citation>
    <scope>NUCLEOTIDE SEQUENCE</scope>
</reference>
<dbReference type="AlphaFoldDB" id="H5SJZ3"/>
<accession>H5SJZ3</accession>
<dbReference type="InterPro" id="IPR022803">
    <property type="entry name" value="Ribosomal_uL5_dom_sf"/>
</dbReference>
<dbReference type="SUPFAM" id="SSF55282">
    <property type="entry name" value="RL5-like"/>
    <property type="match status" value="1"/>
</dbReference>
<dbReference type="GO" id="GO:1990904">
    <property type="term" value="C:ribonucleoprotein complex"/>
    <property type="evidence" value="ECO:0007669"/>
    <property type="project" value="UniProtKB-KW"/>
</dbReference>
<dbReference type="Gene3D" id="3.30.1440.10">
    <property type="match status" value="1"/>
</dbReference>
<dbReference type="Pfam" id="PF00673">
    <property type="entry name" value="Ribosomal_L5_C"/>
    <property type="match status" value="1"/>
</dbReference>
<feature type="domain" description="Large ribosomal subunit protein uL5 C-terminal" evidence="6">
    <location>
        <begin position="119"/>
        <end position="211"/>
    </location>
</feature>
<evidence type="ECO:0000313" key="7">
    <source>
        <dbReference type="EMBL" id="BAL56479.1"/>
    </source>
</evidence>
<proteinExistence type="inferred from homology"/>
<dbReference type="HAMAP" id="MF_01333_B">
    <property type="entry name" value="Ribosomal_uL5_B"/>
    <property type="match status" value="1"/>
</dbReference>
<evidence type="ECO:0000256" key="4">
    <source>
        <dbReference type="SAM" id="MobiDB-lite"/>
    </source>
</evidence>
<feature type="region of interest" description="Disordered" evidence="4">
    <location>
        <begin position="1"/>
        <end position="22"/>
    </location>
</feature>
<dbReference type="FunFam" id="3.30.1440.10:FF:000001">
    <property type="entry name" value="50S ribosomal protein L5"/>
    <property type="match status" value="1"/>
</dbReference>
<comment type="similarity">
    <text evidence="1">Belongs to the universal ribosomal protein uL5 family.</text>
</comment>
<dbReference type="InterPro" id="IPR031310">
    <property type="entry name" value="Ribosomal_uL5_N"/>
</dbReference>
<feature type="compositionally biased region" description="Basic and acidic residues" evidence="4">
    <location>
        <begin position="10"/>
        <end position="22"/>
    </location>
</feature>
<name>H5SJZ3_9ZZZZ</name>
<protein>
    <submittedName>
        <fullName evidence="7">50S ribosomal protein L5</fullName>
    </submittedName>
</protein>
<evidence type="ECO:0000256" key="2">
    <source>
        <dbReference type="ARBA" id="ARBA00022980"/>
    </source>
</evidence>
<evidence type="ECO:0000256" key="3">
    <source>
        <dbReference type="ARBA" id="ARBA00023274"/>
    </source>
</evidence>
<feature type="domain" description="Large ribosomal subunit protein uL5 N-terminal" evidence="5">
    <location>
        <begin position="58"/>
        <end position="114"/>
    </location>
</feature>
<sequence length="214" mass="24323">MAKQQTSPKPQDKKAGKEQKAEKMFETADVAVQFVPGLRLRYEQVVRPELQRQFGYKNPMQIPRLEKIVINMGVGKGEQEPKQLENAMRDLALISGQKPVATVAKRAISNFRIRKGHRIGCKVTLRGNRMYAFLEKLINVVLPRIRDFHGLSPHSFDGRGNYSLGLREQILFPEIVYDQVDRIRGMDITICTTAETDEEALALLKALGMPFRTS</sequence>
<keyword evidence="3" id="KW-0687">Ribonucleoprotein</keyword>
<dbReference type="EMBL" id="AP011748">
    <property type="protein sequence ID" value="BAL56479.1"/>
    <property type="molecule type" value="Genomic_DNA"/>
</dbReference>
<dbReference type="Pfam" id="PF00281">
    <property type="entry name" value="Ribosomal_L5"/>
    <property type="match status" value="1"/>
</dbReference>
<reference evidence="7" key="1">
    <citation type="journal article" date="2005" name="Environ. Microbiol.">
        <title>Genetic and functional properties of uncultivated thermophilic crenarchaeotes from a subsurface gold mine as revealed by analysis of genome fragments.</title>
        <authorList>
            <person name="Nunoura T."/>
            <person name="Hirayama H."/>
            <person name="Takami H."/>
            <person name="Oida H."/>
            <person name="Nishi S."/>
            <person name="Shimamura S."/>
            <person name="Suzuki Y."/>
            <person name="Inagaki F."/>
            <person name="Takai K."/>
            <person name="Nealson K.H."/>
            <person name="Horikoshi K."/>
        </authorList>
    </citation>
    <scope>NUCLEOTIDE SEQUENCE</scope>
</reference>